<dbReference type="AlphaFoldDB" id="A0AAI9CK17"/>
<keyword evidence="6" id="KW-0680">Restriction system</keyword>
<gene>
    <name evidence="9" type="ORF">REH87_001524</name>
</gene>
<dbReference type="PANTHER" id="PTHR42933:SF1">
    <property type="entry name" value="SITE-SPECIFIC DNA-METHYLTRANSFERASE (ADENINE-SPECIFIC)"/>
    <property type="match status" value="1"/>
</dbReference>
<keyword evidence="4" id="KW-0808">Transferase</keyword>
<evidence type="ECO:0000256" key="4">
    <source>
        <dbReference type="ARBA" id="ARBA00022679"/>
    </source>
</evidence>
<dbReference type="InterPro" id="IPR029063">
    <property type="entry name" value="SAM-dependent_MTases_sf"/>
</dbReference>
<evidence type="ECO:0000256" key="2">
    <source>
        <dbReference type="ARBA" id="ARBA00011900"/>
    </source>
</evidence>
<comment type="catalytic activity">
    <reaction evidence="7">
        <text>a 2'-deoxyadenosine in DNA + S-adenosyl-L-methionine = an N(6)-methyl-2'-deoxyadenosine in DNA + S-adenosyl-L-homocysteine + H(+)</text>
        <dbReference type="Rhea" id="RHEA:15197"/>
        <dbReference type="Rhea" id="RHEA-COMP:12418"/>
        <dbReference type="Rhea" id="RHEA-COMP:12419"/>
        <dbReference type="ChEBI" id="CHEBI:15378"/>
        <dbReference type="ChEBI" id="CHEBI:57856"/>
        <dbReference type="ChEBI" id="CHEBI:59789"/>
        <dbReference type="ChEBI" id="CHEBI:90615"/>
        <dbReference type="ChEBI" id="CHEBI:90616"/>
        <dbReference type="EC" id="2.1.1.72"/>
    </reaction>
</comment>
<dbReference type="Pfam" id="PF02384">
    <property type="entry name" value="N6_Mtase"/>
    <property type="match status" value="1"/>
</dbReference>
<dbReference type="GO" id="GO:0032259">
    <property type="term" value="P:methylation"/>
    <property type="evidence" value="ECO:0007669"/>
    <property type="project" value="UniProtKB-KW"/>
</dbReference>
<evidence type="ECO:0000256" key="6">
    <source>
        <dbReference type="ARBA" id="ARBA00022747"/>
    </source>
</evidence>
<dbReference type="PANTHER" id="PTHR42933">
    <property type="entry name" value="SLR6095 PROTEIN"/>
    <property type="match status" value="1"/>
</dbReference>
<comment type="caution">
    <text evidence="9">The sequence shown here is derived from an EMBL/GenBank/DDBJ whole genome shotgun (WGS) entry which is preliminary data.</text>
</comment>
<dbReference type="GO" id="GO:0009307">
    <property type="term" value="P:DNA restriction-modification system"/>
    <property type="evidence" value="ECO:0007669"/>
    <property type="project" value="UniProtKB-KW"/>
</dbReference>
<evidence type="ECO:0000256" key="1">
    <source>
        <dbReference type="ARBA" id="ARBA00006594"/>
    </source>
</evidence>
<accession>A0AAI9CK17</accession>
<comment type="similarity">
    <text evidence="1">Belongs to the N(4)/N(6)-methyltransferase family.</text>
</comment>
<dbReference type="Gene3D" id="3.40.50.150">
    <property type="entry name" value="Vaccinia Virus protein VP39"/>
    <property type="match status" value="1"/>
</dbReference>
<feature type="domain" description="DNA methylase adenine-specific" evidence="8">
    <location>
        <begin position="108"/>
        <end position="194"/>
    </location>
</feature>
<reference evidence="9" key="1">
    <citation type="submission" date="2023-08" db="EMBL/GenBank/DDBJ databases">
        <authorList>
            <consortium name="Clinical and Environmental Microbiology Branch: Whole genome sequencing antimicrobial resistance pathogens in the healthcare setting"/>
        </authorList>
    </citation>
    <scope>NUCLEOTIDE SEQUENCE</scope>
    <source>
        <strain evidence="9">2023CJ-00293</strain>
    </source>
</reference>
<keyword evidence="3 9" id="KW-0489">Methyltransferase</keyword>
<dbReference type="InterPro" id="IPR003356">
    <property type="entry name" value="DNA_methylase_A-5"/>
</dbReference>
<evidence type="ECO:0000256" key="7">
    <source>
        <dbReference type="ARBA" id="ARBA00047942"/>
    </source>
</evidence>
<evidence type="ECO:0000313" key="9">
    <source>
        <dbReference type="EMBL" id="EKZ1926527.1"/>
    </source>
</evidence>
<dbReference type="InterPro" id="IPR051537">
    <property type="entry name" value="DNA_Adenine_Mtase"/>
</dbReference>
<evidence type="ECO:0000259" key="8">
    <source>
        <dbReference type="Pfam" id="PF02384"/>
    </source>
</evidence>
<dbReference type="RefSeq" id="WP_088435665.1">
    <property type="nucleotide sequence ID" value="NZ_NIVU01000010.1"/>
</dbReference>
<dbReference type="Proteomes" id="UP001225498">
    <property type="component" value="Unassembled WGS sequence"/>
</dbReference>
<protein>
    <recommendedName>
        <fullName evidence="2">site-specific DNA-methyltransferase (adenine-specific)</fullName>
        <ecNumber evidence="2">2.1.1.72</ecNumber>
    </recommendedName>
</protein>
<dbReference type="GO" id="GO:0009007">
    <property type="term" value="F:site-specific DNA-methyltransferase (adenine-specific) activity"/>
    <property type="evidence" value="ECO:0007669"/>
    <property type="project" value="UniProtKB-EC"/>
</dbReference>
<proteinExistence type="inferred from homology"/>
<keyword evidence="5" id="KW-0949">S-adenosyl-L-methionine</keyword>
<evidence type="ECO:0000313" key="10">
    <source>
        <dbReference type="Proteomes" id="UP001225498"/>
    </source>
</evidence>
<organism evidence="9 10">
    <name type="scientific">Stenotrophomonas maltophilia</name>
    <name type="common">Pseudomonas maltophilia</name>
    <name type="synonym">Xanthomonas maltophilia</name>
    <dbReference type="NCBI Taxonomy" id="40324"/>
    <lineage>
        <taxon>Bacteria</taxon>
        <taxon>Pseudomonadati</taxon>
        <taxon>Pseudomonadota</taxon>
        <taxon>Gammaproteobacteria</taxon>
        <taxon>Lysobacterales</taxon>
        <taxon>Lysobacteraceae</taxon>
        <taxon>Stenotrophomonas</taxon>
        <taxon>Stenotrophomonas maltophilia group</taxon>
    </lineage>
</organism>
<dbReference type="SUPFAM" id="SSF53335">
    <property type="entry name" value="S-adenosyl-L-methionine-dependent methyltransferases"/>
    <property type="match status" value="1"/>
</dbReference>
<name>A0AAI9CK17_STEMA</name>
<dbReference type="EMBL" id="ABLTIR010000023">
    <property type="protein sequence ID" value="EKZ1926527.1"/>
    <property type="molecule type" value="Genomic_DNA"/>
</dbReference>
<dbReference type="GO" id="GO:0003677">
    <property type="term" value="F:DNA binding"/>
    <property type="evidence" value="ECO:0007669"/>
    <property type="project" value="InterPro"/>
</dbReference>
<evidence type="ECO:0000256" key="5">
    <source>
        <dbReference type="ARBA" id="ARBA00022691"/>
    </source>
</evidence>
<sequence length="283" mass="31255">MAKKLPSNLSEHQQEFVKLARANCGRQRIHEVFRDFCEMNALSISNAVDQHHYSEREERYLQLAAHYTKDEVERFGAMAARVVLGLEQQFGDFLGEVFMALDLGDNWKGQFFTPYQVSSLMARLTLGVDRQGIEQRGFLTVNEPACGSGGMVIAFAESLLEQGFNPADHMHAVVTDIDSTAVHMAYIQLSLCGVPAFVLHGNALQPGTVWSSWVTPVHVLNGWSERLRNRDRIDAMRSLLDPAGAHESTTHAAPLPASDSCVIPSRADLVAHHAGDAQLSLFA</sequence>
<dbReference type="EC" id="2.1.1.72" evidence="2"/>
<dbReference type="GO" id="GO:0008170">
    <property type="term" value="F:N-methyltransferase activity"/>
    <property type="evidence" value="ECO:0007669"/>
    <property type="project" value="InterPro"/>
</dbReference>
<evidence type="ECO:0000256" key="3">
    <source>
        <dbReference type="ARBA" id="ARBA00022603"/>
    </source>
</evidence>
<dbReference type="PRINTS" id="PR00507">
    <property type="entry name" value="N12N6MTFRASE"/>
</dbReference>